<proteinExistence type="predicted"/>
<dbReference type="Gene3D" id="1.10.260.40">
    <property type="entry name" value="lambda repressor-like DNA-binding domains"/>
    <property type="match status" value="1"/>
</dbReference>
<organism evidence="2 3">
    <name type="scientific">Zongyangia hominis</name>
    <dbReference type="NCBI Taxonomy" id="2763677"/>
    <lineage>
        <taxon>Bacteria</taxon>
        <taxon>Bacillati</taxon>
        <taxon>Bacillota</taxon>
        <taxon>Clostridia</taxon>
        <taxon>Eubacteriales</taxon>
        <taxon>Oscillospiraceae</taxon>
        <taxon>Zongyangia</taxon>
    </lineage>
</organism>
<evidence type="ECO:0000313" key="2">
    <source>
        <dbReference type="EMBL" id="MBC8569993.1"/>
    </source>
</evidence>
<dbReference type="AlphaFoldDB" id="A0A926EBG5"/>
<dbReference type="Proteomes" id="UP000660861">
    <property type="component" value="Unassembled WGS sequence"/>
</dbReference>
<feature type="domain" description="HTH cro/C1-type" evidence="1">
    <location>
        <begin position="7"/>
        <end position="67"/>
    </location>
</feature>
<dbReference type="CDD" id="cd00093">
    <property type="entry name" value="HTH_XRE"/>
    <property type="match status" value="1"/>
</dbReference>
<reference evidence="2" key="1">
    <citation type="submission" date="2020-08" db="EMBL/GenBank/DDBJ databases">
        <title>Genome public.</title>
        <authorList>
            <person name="Liu C."/>
            <person name="Sun Q."/>
        </authorList>
    </citation>
    <scope>NUCLEOTIDE SEQUENCE</scope>
    <source>
        <strain evidence="2">NSJ-54</strain>
    </source>
</reference>
<accession>A0A926EBG5</accession>
<dbReference type="SUPFAM" id="SSF47413">
    <property type="entry name" value="lambda repressor-like DNA-binding domains"/>
    <property type="match status" value="1"/>
</dbReference>
<dbReference type="InterPro" id="IPR001387">
    <property type="entry name" value="Cro/C1-type_HTH"/>
</dbReference>
<dbReference type="PANTHER" id="PTHR37301:SF1">
    <property type="entry name" value="DNA-BINDING PROTEIN"/>
    <property type="match status" value="1"/>
</dbReference>
<sequence length="69" mass="7685">MAVSYKRLLHMMIEKDVSNAQLMRDAGISANIITKLKNGQYIALDKVESICVAMGCTPNDILEFVPDQK</sequence>
<dbReference type="PANTHER" id="PTHR37301">
    <property type="entry name" value="DNA-BINDING PROTEIN-RELATED"/>
    <property type="match status" value="1"/>
</dbReference>
<dbReference type="RefSeq" id="WP_262397094.1">
    <property type="nucleotide sequence ID" value="NZ_JACRTC010000002.1"/>
</dbReference>
<name>A0A926EBG5_9FIRM</name>
<dbReference type="Pfam" id="PF13443">
    <property type="entry name" value="HTH_26"/>
    <property type="match status" value="1"/>
</dbReference>
<protein>
    <submittedName>
        <fullName evidence="2">Helix-turn-helix transcriptional regulator</fullName>
    </submittedName>
</protein>
<keyword evidence="3" id="KW-1185">Reference proteome</keyword>
<dbReference type="EMBL" id="JACRTC010000002">
    <property type="protein sequence ID" value="MBC8569993.1"/>
    <property type="molecule type" value="Genomic_DNA"/>
</dbReference>
<comment type="caution">
    <text evidence="2">The sequence shown here is derived from an EMBL/GenBank/DDBJ whole genome shotgun (WGS) entry which is preliminary data.</text>
</comment>
<dbReference type="GO" id="GO:0003677">
    <property type="term" value="F:DNA binding"/>
    <property type="evidence" value="ECO:0007669"/>
    <property type="project" value="InterPro"/>
</dbReference>
<gene>
    <name evidence="2" type="ORF">H8709_04035</name>
</gene>
<evidence type="ECO:0000259" key="1">
    <source>
        <dbReference type="Pfam" id="PF13443"/>
    </source>
</evidence>
<dbReference type="InterPro" id="IPR010982">
    <property type="entry name" value="Lambda_DNA-bd_dom_sf"/>
</dbReference>
<evidence type="ECO:0000313" key="3">
    <source>
        <dbReference type="Proteomes" id="UP000660861"/>
    </source>
</evidence>